<name>A0A139IQD2_9PEZI</name>
<sequence length="142" mass="15674">MESSSDSGWGPPDLSGDEVYEFLDEPHQGPVVNARIPLPDVDDIRIFTIDQSTVADAELTCHFQRVSASNPSPHITETLCRALALIRELQSNEPQDWDDCPTYGVAALWVDGICIDQGDPIERSRQVMMMGQIFASAKKSLV</sequence>
<evidence type="ECO:0000259" key="1">
    <source>
        <dbReference type="Pfam" id="PF06985"/>
    </source>
</evidence>
<dbReference type="EMBL" id="LFZO01000030">
    <property type="protein sequence ID" value="KXT16774.1"/>
    <property type="molecule type" value="Genomic_DNA"/>
</dbReference>
<dbReference type="PANTHER" id="PTHR24148:SF64">
    <property type="entry name" value="HETEROKARYON INCOMPATIBILITY DOMAIN-CONTAINING PROTEIN"/>
    <property type="match status" value="1"/>
</dbReference>
<organism evidence="2 3">
    <name type="scientific">Pseudocercospora musae</name>
    <dbReference type="NCBI Taxonomy" id="113226"/>
    <lineage>
        <taxon>Eukaryota</taxon>
        <taxon>Fungi</taxon>
        <taxon>Dikarya</taxon>
        <taxon>Ascomycota</taxon>
        <taxon>Pezizomycotina</taxon>
        <taxon>Dothideomycetes</taxon>
        <taxon>Dothideomycetidae</taxon>
        <taxon>Mycosphaerellales</taxon>
        <taxon>Mycosphaerellaceae</taxon>
        <taxon>Pseudocercospora</taxon>
    </lineage>
</organism>
<accession>A0A139IQD2</accession>
<protein>
    <recommendedName>
        <fullName evidence="1">Heterokaryon incompatibility domain-containing protein</fullName>
    </recommendedName>
</protein>
<evidence type="ECO:0000313" key="2">
    <source>
        <dbReference type="EMBL" id="KXT16774.1"/>
    </source>
</evidence>
<keyword evidence="3" id="KW-1185">Reference proteome</keyword>
<evidence type="ECO:0000313" key="3">
    <source>
        <dbReference type="Proteomes" id="UP000073492"/>
    </source>
</evidence>
<reference evidence="2 3" key="1">
    <citation type="submission" date="2015-07" db="EMBL/GenBank/DDBJ databases">
        <title>Comparative genomics of the Sigatoka disease complex on banana suggests a link between parallel evolutionary changes in Pseudocercospora fijiensis and Pseudocercospora eumusae and increased virulence on the banana host.</title>
        <authorList>
            <person name="Chang T.-C."/>
            <person name="Salvucci A."/>
            <person name="Crous P.W."/>
            <person name="Stergiopoulos I."/>
        </authorList>
    </citation>
    <scope>NUCLEOTIDE SEQUENCE [LARGE SCALE GENOMIC DNA]</scope>
    <source>
        <strain evidence="2 3">CBS 116634</strain>
    </source>
</reference>
<feature type="domain" description="Heterokaryon incompatibility" evidence="1">
    <location>
        <begin position="61"/>
        <end position="141"/>
    </location>
</feature>
<dbReference type="InterPro" id="IPR052895">
    <property type="entry name" value="HetReg/Transcr_Mod"/>
</dbReference>
<proteinExistence type="predicted"/>
<dbReference type="InterPro" id="IPR010730">
    <property type="entry name" value="HET"/>
</dbReference>
<dbReference type="PANTHER" id="PTHR24148">
    <property type="entry name" value="ANKYRIN REPEAT DOMAIN-CONTAINING PROTEIN 39 HOMOLOG-RELATED"/>
    <property type="match status" value="1"/>
</dbReference>
<comment type="caution">
    <text evidence="2">The sequence shown here is derived from an EMBL/GenBank/DDBJ whole genome shotgun (WGS) entry which is preliminary data.</text>
</comment>
<dbReference type="OrthoDB" id="10261385at2759"/>
<gene>
    <name evidence="2" type="ORF">AC579_5466</name>
</gene>
<dbReference type="AlphaFoldDB" id="A0A139IQD2"/>
<dbReference type="Pfam" id="PF06985">
    <property type="entry name" value="HET"/>
    <property type="match status" value="1"/>
</dbReference>
<dbReference type="Proteomes" id="UP000073492">
    <property type="component" value="Unassembled WGS sequence"/>
</dbReference>